<comment type="caution">
    <text evidence="2">The sequence shown here is derived from an EMBL/GenBank/DDBJ whole genome shotgun (WGS) entry which is preliminary data.</text>
</comment>
<sequence length="155" mass="18058">MKTLTTFLSIFILTGMAGYAQSQDSGHMNATIHKTFSIEKDGTEVPYNLKVMEHRNYPMVLKQKEMSQVNQNRKEKPAVVTKLIAVDKDNDQNYDHYMVLKYRRSVTDSFKVVPTKKGFAVKVDDKTMQYFVTKGIYFIDNTDKDFFSVEEFREI</sequence>
<name>A0A4S8RSH7_9FLAO</name>
<gene>
    <name evidence="2" type="ORF">EZV76_01000</name>
</gene>
<keyword evidence="1" id="KW-0732">Signal</keyword>
<dbReference type="OrthoDB" id="1163357at2"/>
<feature type="signal peptide" evidence="1">
    <location>
        <begin position="1"/>
        <end position="22"/>
    </location>
</feature>
<keyword evidence="3" id="KW-1185">Reference proteome</keyword>
<evidence type="ECO:0000313" key="2">
    <source>
        <dbReference type="EMBL" id="THV60942.1"/>
    </source>
</evidence>
<accession>A0A4S8RSH7</accession>
<dbReference type="EMBL" id="SNTZ01000001">
    <property type="protein sequence ID" value="THV60942.1"/>
    <property type="molecule type" value="Genomic_DNA"/>
</dbReference>
<reference evidence="2 3" key="1">
    <citation type="submission" date="2019-03" db="EMBL/GenBank/DDBJ databases">
        <title>Muricauda SCR12 sp.nov, a marine bacterium isolated from Pacific Ocean:the Okinawa trough.</title>
        <authorList>
            <person name="Liu L."/>
        </authorList>
    </citation>
    <scope>NUCLEOTIDE SEQUENCE [LARGE SCALE GENOMIC DNA]</scope>
    <source>
        <strain evidence="2 3">SCR12</strain>
    </source>
</reference>
<dbReference type="Proteomes" id="UP000310406">
    <property type="component" value="Unassembled WGS sequence"/>
</dbReference>
<feature type="chain" id="PRO_5020836106" evidence="1">
    <location>
        <begin position="23"/>
        <end position="155"/>
    </location>
</feature>
<proteinExistence type="predicted"/>
<dbReference type="AlphaFoldDB" id="A0A4S8RSH7"/>
<dbReference type="RefSeq" id="WP_136564734.1">
    <property type="nucleotide sequence ID" value="NZ_SNTZ01000001.1"/>
</dbReference>
<evidence type="ECO:0000313" key="3">
    <source>
        <dbReference type="Proteomes" id="UP000310406"/>
    </source>
</evidence>
<organism evidence="2 3">
    <name type="scientific">Flagellimonas alvinocaridis</name>
    <dbReference type="NCBI Taxonomy" id="2530200"/>
    <lineage>
        <taxon>Bacteria</taxon>
        <taxon>Pseudomonadati</taxon>
        <taxon>Bacteroidota</taxon>
        <taxon>Flavobacteriia</taxon>
        <taxon>Flavobacteriales</taxon>
        <taxon>Flavobacteriaceae</taxon>
        <taxon>Flagellimonas</taxon>
    </lineage>
</organism>
<protein>
    <submittedName>
        <fullName evidence="2">Uncharacterized protein</fullName>
    </submittedName>
</protein>
<evidence type="ECO:0000256" key="1">
    <source>
        <dbReference type="SAM" id="SignalP"/>
    </source>
</evidence>